<comment type="caution">
    <text evidence="2">The sequence shown here is derived from an EMBL/GenBank/DDBJ whole genome shotgun (WGS) entry which is preliminary data.</text>
</comment>
<dbReference type="Gene3D" id="3.90.1200.10">
    <property type="match status" value="1"/>
</dbReference>
<organism evidence="2 3">
    <name type="scientific">Sphingomonas olei</name>
    <dbReference type="NCBI Taxonomy" id="1886787"/>
    <lineage>
        <taxon>Bacteria</taxon>
        <taxon>Pseudomonadati</taxon>
        <taxon>Pseudomonadota</taxon>
        <taxon>Alphaproteobacteria</taxon>
        <taxon>Sphingomonadales</taxon>
        <taxon>Sphingomonadaceae</taxon>
        <taxon>Sphingomonas</taxon>
    </lineage>
</organism>
<evidence type="ECO:0000259" key="1">
    <source>
        <dbReference type="SMART" id="SM00587"/>
    </source>
</evidence>
<dbReference type="Pfam" id="PF02958">
    <property type="entry name" value="EcKL"/>
    <property type="match status" value="1"/>
</dbReference>
<dbReference type="InterPro" id="IPR011009">
    <property type="entry name" value="Kinase-like_dom_sf"/>
</dbReference>
<dbReference type="InterPro" id="IPR004119">
    <property type="entry name" value="EcKL"/>
</dbReference>
<dbReference type="RefSeq" id="WP_136452243.1">
    <property type="nucleotide sequence ID" value="NZ_SSTI01000013.1"/>
</dbReference>
<gene>
    <name evidence="2" type="ORF">E5988_15240</name>
</gene>
<dbReference type="SMART" id="SM00587">
    <property type="entry name" value="CHK"/>
    <property type="match status" value="1"/>
</dbReference>
<evidence type="ECO:0000313" key="2">
    <source>
        <dbReference type="EMBL" id="THG37860.1"/>
    </source>
</evidence>
<dbReference type="EMBL" id="SSTI01000013">
    <property type="protein sequence ID" value="THG37860.1"/>
    <property type="molecule type" value="Genomic_DNA"/>
</dbReference>
<protein>
    <submittedName>
        <fullName evidence="2">DUF1679 domain-containing protein</fullName>
    </submittedName>
</protein>
<accession>A0ABY2QE14</accession>
<proteinExistence type="predicted"/>
<dbReference type="SUPFAM" id="SSF56112">
    <property type="entry name" value="Protein kinase-like (PK-like)"/>
    <property type="match status" value="1"/>
</dbReference>
<keyword evidence="3" id="KW-1185">Reference proteome</keyword>
<dbReference type="PANTHER" id="PTHR11012">
    <property type="entry name" value="PROTEIN KINASE-LIKE DOMAIN-CONTAINING"/>
    <property type="match status" value="1"/>
</dbReference>
<dbReference type="InterPro" id="IPR015897">
    <property type="entry name" value="CHK_kinase-like"/>
</dbReference>
<name>A0ABY2QE14_9SPHN</name>
<dbReference type="Proteomes" id="UP000308038">
    <property type="component" value="Unassembled WGS sequence"/>
</dbReference>
<feature type="domain" description="CHK kinase-like" evidence="1">
    <location>
        <begin position="146"/>
        <end position="327"/>
    </location>
</feature>
<reference evidence="2 3" key="1">
    <citation type="submission" date="2019-04" db="EMBL/GenBank/DDBJ databases">
        <title>Microbes associate with the intestines of laboratory mice.</title>
        <authorList>
            <person name="Navarre W."/>
            <person name="Wong E."/>
            <person name="Huang K.C."/>
            <person name="Tropini C."/>
            <person name="Ng K."/>
            <person name="Yu B."/>
        </authorList>
    </citation>
    <scope>NUCLEOTIDE SEQUENCE [LARGE SCALE GENOMIC DNA]</scope>
    <source>
        <strain evidence="2 3">NM83_B4-11</strain>
    </source>
</reference>
<evidence type="ECO:0000313" key="3">
    <source>
        <dbReference type="Proteomes" id="UP000308038"/>
    </source>
</evidence>
<sequence length="393" mass="43948">MIDTASLHRHALASLEAADLALARADLVVPGPYRSADVTREFIDEVIGGTMPGAQLTDFAAEEAHDGMTSRRRWRLAWNAAGRHAGLPESIFVKATPDEAYLRETLSMLHMAEHEVRFYAEVQRDVADITPRPWFGRYYPGGRFLLVTEDLEERGARPYWGKDHCSAAHARAVATALATLHARLWQSPRFERDLGWVRPRTRKFGAAWHRQSFIDARQRFLASEHAAALPQAVVETIGLWSQHSEVVYDYWDRLPATLLHGDSHLGNTYANPDGTAGLFDWQVIFRGPGLRDLGYFILSALSDADRRVQERPLFEHYCDVLETHGIRLERGKAWRDLCLLTLDSMDALMKTIVRGGYGHAASGLERSLGARVGAMADRDVAGLLRTVIAGGEL</sequence>
<dbReference type="PANTHER" id="PTHR11012:SF30">
    <property type="entry name" value="PROTEIN KINASE-LIKE DOMAIN-CONTAINING"/>
    <property type="match status" value="1"/>
</dbReference>